<keyword evidence="6" id="KW-1185">Reference proteome</keyword>
<dbReference type="Pfam" id="PF00248">
    <property type="entry name" value="Aldo_ket_red"/>
    <property type="match status" value="1"/>
</dbReference>
<dbReference type="SUPFAM" id="SSF51430">
    <property type="entry name" value="NAD(P)-linked oxidoreductase"/>
    <property type="match status" value="1"/>
</dbReference>
<dbReference type="SMR" id="A2DSY0"/>
<evidence type="ECO:0000313" key="6">
    <source>
        <dbReference type="Proteomes" id="UP000001542"/>
    </source>
</evidence>
<dbReference type="Proteomes" id="UP000001542">
    <property type="component" value="Unassembled WGS sequence"/>
</dbReference>
<dbReference type="AlphaFoldDB" id="A2DSY0"/>
<gene>
    <name evidence="5" type="ORF">TVAG_348390</name>
</gene>
<dbReference type="InterPro" id="IPR018170">
    <property type="entry name" value="Aldo/ket_reductase_CS"/>
</dbReference>
<evidence type="ECO:0000256" key="2">
    <source>
        <dbReference type="PIRSR" id="PIRSR000097-2"/>
    </source>
</evidence>
<sequence length="307" mass="35308">MNRIPTIGLGTWKSPRSEDLVNAIVYAIKEAGYVHIDCAGAYGNEDIVGQALEQCWKAGIKRENVWITSKLWNTQHRPDHVEATCRKTLEDLKLDYLDLYLMHYPCAFMATEPGGDKFPLIDGKLQWDDTVSIIDTWKEMEKLVEKGLVKRIGVSNFTVNQLERLKYSDCKLTPYTNQIEFHLYMQQSALRNYCHKNGILITGYSTLGTADLKKPGAPIFLEDEELVRIAKETGRTVSEVELRFLLSIEPGAALLAKLVTPERIYKNNHLDFDLTKDQVERLKKRERFYRYVSPKEEMGRDVLGEGW</sequence>
<reference evidence="5" key="2">
    <citation type="journal article" date="2007" name="Science">
        <title>Draft genome sequence of the sexually transmitted pathogen Trichomonas vaginalis.</title>
        <authorList>
            <person name="Carlton J.M."/>
            <person name="Hirt R.P."/>
            <person name="Silva J.C."/>
            <person name="Delcher A.L."/>
            <person name="Schatz M."/>
            <person name="Zhao Q."/>
            <person name="Wortman J.R."/>
            <person name="Bidwell S.L."/>
            <person name="Alsmark U.C.M."/>
            <person name="Besteiro S."/>
            <person name="Sicheritz-Ponten T."/>
            <person name="Noel C.J."/>
            <person name="Dacks J.B."/>
            <person name="Foster P.G."/>
            <person name="Simillion C."/>
            <person name="Van de Peer Y."/>
            <person name="Miranda-Saavedra D."/>
            <person name="Barton G.J."/>
            <person name="Westrop G.D."/>
            <person name="Mueller S."/>
            <person name="Dessi D."/>
            <person name="Fiori P.L."/>
            <person name="Ren Q."/>
            <person name="Paulsen I."/>
            <person name="Zhang H."/>
            <person name="Bastida-Corcuera F.D."/>
            <person name="Simoes-Barbosa A."/>
            <person name="Brown M.T."/>
            <person name="Hayes R.D."/>
            <person name="Mukherjee M."/>
            <person name="Okumura C.Y."/>
            <person name="Schneider R."/>
            <person name="Smith A.J."/>
            <person name="Vanacova S."/>
            <person name="Villalvazo M."/>
            <person name="Haas B.J."/>
            <person name="Pertea M."/>
            <person name="Feldblyum T.V."/>
            <person name="Utterback T.R."/>
            <person name="Shu C.L."/>
            <person name="Osoegawa K."/>
            <person name="de Jong P.J."/>
            <person name="Hrdy I."/>
            <person name="Horvathova L."/>
            <person name="Zubacova Z."/>
            <person name="Dolezal P."/>
            <person name="Malik S.B."/>
            <person name="Logsdon J.M. Jr."/>
            <person name="Henze K."/>
            <person name="Gupta A."/>
            <person name="Wang C.C."/>
            <person name="Dunne R.L."/>
            <person name="Upcroft J.A."/>
            <person name="Upcroft P."/>
            <person name="White O."/>
            <person name="Salzberg S.L."/>
            <person name="Tang P."/>
            <person name="Chiu C.-H."/>
            <person name="Lee Y.-S."/>
            <person name="Embley T.M."/>
            <person name="Coombs G.H."/>
            <person name="Mottram J.C."/>
            <person name="Tachezy J."/>
            <person name="Fraser-Liggett C.M."/>
            <person name="Johnson P.J."/>
        </authorList>
    </citation>
    <scope>NUCLEOTIDE SEQUENCE [LARGE SCALE GENOMIC DNA]</scope>
    <source>
        <strain evidence="5">G3</strain>
    </source>
</reference>
<evidence type="ECO:0000256" key="1">
    <source>
        <dbReference type="PIRSR" id="PIRSR000097-1"/>
    </source>
</evidence>
<dbReference type="OrthoDB" id="416253at2759"/>
<dbReference type="KEGG" id="tva:4774539"/>
<protein>
    <submittedName>
        <fullName evidence="5">Oxidoreductase, aldo/keto reductase family protein</fullName>
    </submittedName>
</protein>
<evidence type="ECO:0000256" key="3">
    <source>
        <dbReference type="PIRSR" id="PIRSR000097-3"/>
    </source>
</evidence>
<organism evidence="5 6">
    <name type="scientific">Trichomonas vaginalis (strain ATCC PRA-98 / G3)</name>
    <dbReference type="NCBI Taxonomy" id="412133"/>
    <lineage>
        <taxon>Eukaryota</taxon>
        <taxon>Metamonada</taxon>
        <taxon>Parabasalia</taxon>
        <taxon>Trichomonadida</taxon>
        <taxon>Trichomonadidae</taxon>
        <taxon>Trichomonas</taxon>
    </lineage>
</organism>
<dbReference type="InterPro" id="IPR023210">
    <property type="entry name" value="NADP_OxRdtase_dom"/>
</dbReference>
<dbReference type="GO" id="GO:0004032">
    <property type="term" value="F:aldose reductase (NADPH) activity"/>
    <property type="evidence" value="ECO:0000318"/>
    <property type="project" value="GO_Central"/>
</dbReference>
<dbReference type="EMBL" id="DS113241">
    <property type="protein sequence ID" value="EAY16529.1"/>
    <property type="molecule type" value="Genomic_DNA"/>
</dbReference>
<name>A2DSY0_TRIV3</name>
<dbReference type="InterPro" id="IPR036812">
    <property type="entry name" value="NAD(P)_OxRdtase_dom_sf"/>
</dbReference>
<reference evidence="5" key="1">
    <citation type="submission" date="2006-10" db="EMBL/GenBank/DDBJ databases">
        <authorList>
            <person name="Amadeo P."/>
            <person name="Zhao Q."/>
            <person name="Wortman J."/>
            <person name="Fraser-Liggett C."/>
            <person name="Carlton J."/>
        </authorList>
    </citation>
    <scope>NUCLEOTIDE SEQUENCE</scope>
    <source>
        <strain evidence="5">G3</strain>
    </source>
</reference>
<evidence type="ECO:0000259" key="4">
    <source>
        <dbReference type="Pfam" id="PF00248"/>
    </source>
</evidence>
<dbReference type="PROSITE" id="PS00062">
    <property type="entry name" value="ALDOKETO_REDUCTASE_2"/>
    <property type="match status" value="1"/>
</dbReference>
<dbReference type="PRINTS" id="PR00069">
    <property type="entry name" value="ALDKETRDTASE"/>
</dbReference>
<dbReference type="PANTHER" id="PTHR11732">
    <property type="entry name" value="ALDO/KETO REDUCTASE"/>
    <property type="match status" value="1"/>
</dbReference>
<dbReference type="STRING" id="5722.A2DSY0"/>
<feature type="domain" description="NADP-dependent oxidoreductase" evidence="4">
    <location>
        <begin position="7"/>
        <end position="284"/>
    </location>
</feature>
<accession>A2DSY0</accession>
<dbReference type="FunCoup" id="A2DSY0">
    <property type="interactions" value="402"/>
</dbReference>
<dbReference type="VEuPathDB" id="TrichDB:TVAG_348390"/>
<dbReference type="eggNOG" id="KOG1577">
    <property type="taxonomic scope" value="Eukaryota"/>
</dbReference>
<feature type="active site" description="Proton donor" evidence="1">
    <location>
        <position position="42"/>
    </location>
</feature>
<dbReference type="PIRSF" id="PIRSF000097">
    <property type="entry name" value="AKR"/>
    <property type="match status" value="1"/>
</dbReference>
<dbReference type="InParanoid" id="A2DSY0"/>
<dbReference type="OMA" id="DMYLVHT"/>
<dbReference type="GO" id="GO:0005829">
    <property type="term" value="C:cytosol"/>
    <property type="evidence" value="ECO:0000318"/>
    <property type="project" value="GO_Central"/>
</dbReference>
<dbReference type="RefSeq" id="XP_001328752.1">
    <property type="nucleotide sequence ID" value="XM_001328717.1"/>
</dbReference>
<dbReference type="Gene3D" id="3.20.20.100">
    <property type="entry name" value="NADP-dependent oxidoreductase domain"/>
    <property type="match status" value="1"/>
</dbReference>
<evidence type="ECO:0000313" key="5">
    <source>
        <dbReference type="EMBL" id="EAY16529.1"/>
    </source>
</evidence>
<dbReference type="InterPro" id="IPR020471">
    <property type="entry name" value="AKR"/>
</dbReference>
<dbReference type="VEuPathDB" id="TrichDB:TVAGG3_1041480"/>
<feature type="binding site" evidence="2">
    <location>
        <position position="103"/>
    </location>
    <ligand>
        <name>substrate</name>
    </ligand>
</feature>
<dbReference type="FunFam" id="3.20.20.100:FF:000049">
    <property type="entry name" value="Oxidoreductase, aldo/keto reductase family protein"/>
    <property type="match status" value="1"/>
</dbReference>
<proteinExistence type="predicted"/>
<feature type="site" description="Lowers pKa of active site Tyr" evidence="3">
    <location>
        <position position="70"/>
    </location>
</feature>